<dbReference type="EC" id="1.3.1.98" evidence="5 19"/>
<evidence type="ECO:0000313" key="21">
    <source>
        <dbReference type="EMBL" id="HCY83218.1"/>
    </source>
</evidence>
<feature type="domain" description="FAD-binding PCMH-type" evidence="20">
    <location>
        <begin position="17"/>
        <end position="186"/>
    </location>
</feature>
<accession>A0A3D6BW13</accession>
<evidence type="ECO:0000256" key="13">
    <source>
        <dbReference type="ARBA" id="ARBA00022984"/>
    </source>
</evidence>
<evidence type="ECO:0000256" key="6">
    <source>
        <dbReference type="ARBA" id="ARBA00015188"/>
    </source>
</evidence>
<evidence type="ECO:0000256" key="19">
    <source>
        <dbReference type="HAMAP-Rule" id="MF_00037"/>
    </source>
</evidence>
<evidence type="ECO:0000256" key="1">
    <source>
        <dbReference type="ARBA" id="ARBA00001974"/>
    </source>
</evidence>
<keyword evidence="8 19" id="KW-0132">Cell division</keyword>
<keyword evidence="14 19" id="KW-0560">Oxidoreductase</keyword>
<dbReference type="InterPro" id="IPR016169">
    <property type="entry name" value="FAD-bd_PCMH_sub2"/>
</dbReference>
<evidence type="ECO:0000256" key="9">
    <source>
        <dbReference type="ARBA" id="ARBA00022630"/>
    </source>
</evidence>
<evidence type="ECO:0000256" key="2">
    <source>
        <dbReference type="ARBA" id="ARBA00003921"/>
    </source>
</evidence>
<comment type="catalytic activity">
    <reaction evidence="18 19">
        <text>UDP-N-acetyl-alpha-D-muramate + NADP(+) = UDP-N-acetyl-3-O-(1-carboxyvinyl)-alpha-D-glucosamine + NADPH + H(+)</text>
        <dbReference type="Rhea" id="RHEA:12248"/>
        <dbReference type="ChEBI" id="CHEBI:15378"/>
        <dbReference type="ChEBI" id="CHEBI:57783"/>
        <dbReference type="ChEBI" id="CHEBI:58349"/>
        <dbReference type="ChEBI" id="CHEBI:68483"/>
        <dbReference type="ChEBI" id="CHEBI:70757"/>
        <dbReference type="EC" id="1.3.1.98"/>
    </reaction>
</comment>
<dbReference type="InterPro" id="IPR006094">
    <property type="entry name" value="Oxid_FAD_bind_N"/>
</dbReference>
<dbReference type="UniPathway" id="UPA00219"/>
<evidence type="ECO:0000313" key="22">
    <source>
        <dbReference type="Proteomes" id="UP000263268"/>
    </source>
</evidence>
<evidence type="ECO:0000256" key="8">
    <source>
        <dbReference type="ARBA" id="ARBA00022618"/>
    </source>
</evidence>
<dbReference type="GO" id="GO:0005829">
    <property type="term" value="C:cytosol"/>
    <property type="evidence" value="ECO:0007669"/>
    <property type="project" value="TreeGrafter"/>
</dbReference>
<proteinExistence type="inferred from homology"/>
<evidence type="ECO:0000256" key="16">
    <source>
        <dbReference type="ARBA" id="ARBA00023316"/>
    </source>
</evidence>
<keyword evidence="16 19" id="KW-0961">Cell wall biogenesis/degradation</keyword>
<organism evidence="21 22">
    <name type="scientific">Xanthomarina gelatinilytica</name>
    <dbReference type="NCBI Taxonomy" id="1137281"/>
    <lineage>
        <taxon>Bacteria</taxon>
        <taxon>Pseudomonadati</taxon>
        <taxon>Bacteroidota</taxon>
        <taxon>Flavobacteriia</taxon>
        <taxon>Flavobacteriales</taxon>
        <taxon>Flavobacteriaceae</taxon>
        <taxon>Xanthomarina</taxon>
    </lineage>
</organism>
<keyword evidence="11 19" id="KW-0521">NADP</keyword>
<dbReference type="Gene3D" id="3.30.465.10">
    <property type="match status" value="1"/>
</dbReference>
<evidence type="ECO:0000259" key="20">
    <source>
        <dbReference type="PROSITE" id="PS51387"/>
    </source>
</evidence>
<dbReference type="PANTHER" id="PTHR21071">
    <property type="entry name" value="UDP-N-ACETYLENOLPYRUVOYLGLUCOSAMINE REDUCTASE"/>
    <property type="match status" value="1"/>
</dbReference>
<evidence type="ECO:0000256" key="12">
    <source>
        <dbReference type="ARBA" id="ARBA00022960"/>
    </source>
</evidence>
<evidence type="ECO:0000256" key="4">
    <source>
        <dbReference type="ARBA" id="ARBA00004752"/>
    </source>
</evidence>
<comment type="function">
    <text evidence="2 19">Cell wall formation.</text>
</comment>
<keyword evidence="9 19" id="KW-0285">Flavoprotein</keyword>
<dbReference type="Pfam" id="PF02873">
    <property type="entry name" value="MurB_C"/>
    <property type="match status" value="1"/>
</dbReference>
<feature type="active site" description="Proton donor" evidence="19">
    <location>
        <position position="237"/>
    </location>
</feature>
<evidence type="ECO:0000256" key="18">
    <source>
        <dbReference type="ARBA" id="ARBA00048914"/>
    </source>
</evidence>
<dbReference type="NCBIfam" id="TIGR00179">
    <property type="entry name" value="murB"/>
    <property type="match status" value="1"/>
</dbReference>
<dbReference type="GO" id="GO:0051301">
    <property type="term" value="P:cell division"/>
    <property type="evidence" value="ECO:0007669"/>
    <property type="project" value="UniProtKB-KW"/>
</dbReference>
<evidence type="ECO:0000256" key="10">
    <source>
        <dbReference type="ARBA" id="ARBA00022827"/>
    </source>
</evidence>
<dbReference type="GO" id="GO:0009252">
    <property type="term" value="P:peptidoglycan biosynthetic process"/>
    <property type="evidence" value="ECO:0007669"/>
    <property type="project" value="UniProtKB-UniRule"/>
</dbReference>
<comment type="cofactor">
    <cofactor evidence="1 19">
        <name>FAD</name>
        <dbReference type="ChEBI" id="CHEBI:57692"/>
    </cofactor>
</comment>
<dbReference type="Gene3D" id="3.30.43.10">
    <property type="entry name" value="Uridine Diphospho-n-acetylenolpyruvylglucosamine Reductase, domain 2"/>
    <property type="match status" value="1"/>
</dbReference>
<dbReference type="NCBIfam" id="NF000755">
    <property type="entry name" value="PRK00046.1"/>
    <property type="match status" value="1"/>
</dbReference>
<dbReference type="NCBIfam" id="NF010478">
    <property type="entry name" value="PRK13903.1"/>
    <property type="match status" value="1"/>
</dbReference>
<protein>
    <recommendedName>
        <fullName evidence="6 19">UDP-N-acetylenolpyruvoylglucosamine reductase</fullName>
        <ecNumber evidence="5 19">1.3.1.98</ecNumber>
    </recommendedName>
    <alternativeName>
        <fullName evidence="17 19">UDP-N-acetylmuramate dehydrogenase</fullName>
    </alternativeName>
</protein>
<comment type="caution">
    <text evidence="21">The sequence shown here is derived from an EMBL/GenBank/DDBJ whole genome shotgun (WGS) entry which is preliminary data.</text>
</comment>
<comment type="subcellular location">
    <subcellularLocation>
        <location evidence="3 19">Cytoplasm</location>
    </subcellularLocation>
</comment>
<dbReference type="PANTHER" id="PTHR21071:SF4">
    <property type="entry name" value="UDP-N-ACETYLENOLPYRUVOYLGLUCOSAMINE REDUCTASE"/>
    <property type="match status" value="1"/>
</dbReference>
<dbReference type="GO" id="GO:0071949">
    <property type="term" value="F:FAD binding"/>
    <property type="evidence" value="ECO:0007669"/>
    <property type="project" value="InterPro"/>
</dbReference>
<evidence type="ECO:0000256" key="17">
    <source>
        <dbReference type="ARBA" id="ARBA00031026"/>
    </source>
</evidence>
<evidence type="ECO:0000256" key="5">
    <source>
        <dbReference type="ARBA" id="ARBA00012518"/>
    </source>
</evidence>
<dbReference type="PROSITE" id="PS51387">
    <property type="entry name" value="FAD_PCMH"/>
    <property type="match status" value="1"/>
</dbReference>
<dbReference type="AlphaFoldDB" id="A0A3D6BW13"/>
<dbReference type="GO" id="GO:0008360">
    <property type="term" value="P:regulation of cell shape"/>
    <property type="evidence" value="ECO:0007669"/>
    <property type="project" value="UniProtKB-KW"/>
</dbReference>
<dbReference type="SUPFAM" id="SSF56194">
    <property type="entry name" value="Uridine diphospho-N-Acetylenolpyruvylglucosamine reductase, MurB, C-terminal domain"/>
    <property type="match status" value="1"/>
</dbReference>
<keyword evidence="13 19" id="KW-0573">Peptidoglycan synthesis</keyword>
<dbReference type="HAMAP" id="MF_00037">
    <property type="entry name" value="MurB"/>
    <property type="match status" value="1"/>
</dbReference>
<dbReference type="GO" id="GO:0071555">
    <property type="term" value="P:cell wall organization"/>
    <property type="evidence" value="ECO:0007669"/>
    <property type="project" value="UniProtKB-KW"/>
</dbReference>
<keyword evidence="10 19" id="KW-0274">FAD</keyword>
<dbReference type="GO" id="GO:0008762">
    <property type="term" value="F:UDP-N-acetylmuramate dehydrogenase activity"/>
    <property type="evidence" value="ECO:0007669"/>
    <property type="project" value="UniProtKB-UniRule"/>
</dbReference>
<feature type="active site" evidence="19">
    <location>
        <position position="333"/>
    </location>
</feature>
<dbReference type="Gene3D" id="3.90.78.10">
    <property type="entry name" value="UDP-N-acetylenolpyruvoylglucosamine reductase, C-terminal domain"/>
    <property type="match status" value="1"/>
</dbReference>
<dbReference type="Pfam" id="PF01565">
    <property type="entry name" value="FAD_binding_4"/>
    <property type="match status" value="1"/>
</dbReference>
<sequence length="337" mass="37662">MQIKQNISLKPFNTFGIEAFAKHYISIESINELKEALSLENYPDIFILGGGSNMLLTKNMDALVLHINIKGISIISEDDTSVLVQANAGENWHQFVLWCLEKDYGGLENLSLIPGNVGSAPIQNIGAYGRELKDVFVSCQALDKATKRLKTFTKEDCKFEYRNSIFKQEEKGKSVICNVTFRLSKKNHTLHTSYGSISKQLEEMNITQPTIQDVSKAVIQIRQSKLPDPKKIGNSGSFFKNPVILKEHFSKLKENFPEIPGYPVSNTEIKVPAGWLIEKAGFKGKQFGNYGVHKEQALVLVNYGNAKGQDILGLAKLIQKTVQQLFNIAIEAEVNII</sequence>
<name>A0A3D6BW13_9FLAO</name>
<evidence type="ECO:0000256" key="15">
    <source>
        <dbReference type="ARBA" id="ARBA00023306"/>
    </source>
</evidence>
<dbReference type="SUPFAM" id="SSF56176">
    <property type="entry name" value="FAD-binding/transporter-associated domain-like"/>
    <property type="match status" value="1"/>
</dbReference>
<feature type="active site" evidence="19">
    <location>
        <position position="162"/>
    </location>
</feature>
<comment type="similarity">
    <text evidence="19">Belongs to the MurB family.</text>
</comment>
<keyword evidence="7 19" id="KW-0963">Cytoplasm</keyword>
<dbReference type="InterPro" id="IPR036318">
    <property type="entry name" value="FAD-bd_PCMH-like_sf"/>
</dbReference>
<evidence type="ECO:0000256" key="11">
    <source>
        <dbReference type="ARBA" id="ARBA00022857"/>
    </source>
</evidence>
<dbReference type="InterPro" id="IPR016167">
    <property type="entry name" value="FAD-bd_PCMH_sub1"/>
</dbReference>
<gene>
    <name evidence="19" type="primary">murB</name>
    <name evidence="21" type="ORF">DHV22_17240</name>
</gene>
<keyword evidence="15 19" id="KW-0131">Cell cycle</keyword>
<dbReference type="InterPro" id="IPR016166">
    <property type="entry name" value="FAD-bd_PCMH"/>
</dbReference>
<evidence type="ECO:0000256" key="3">
    <source>
        <dbReference type="ARBA" id="ARBA00004496"/>
    </source>
</evidence>
<dbReference type="EMBL" id="DPRK01000273">
    <property type="protein sequence ID" value="HCY83218.1"/>
    <property type="molecule type" value="Genomic_DNA"/>
</dbReference>
<comment type="pathway">
    <text evidence="4 19">Cell wall biogenesis; peptidoglycan biosynthesis.</text>
</comment>
<dbReference type="InterPro" id="IPR003170">
    <property type="entry name" value="MurB"/>
</dbReference>
<keyword evidence="12 19" id="KW-0133">Cell shape</keyword>
<dbReference type="Proteomes" id="UP000263268">
    <property type="component" value="Unassembled WGS sequence"/>
</dbReference>
<reference evidence="21 22" key="1">
    <citation type="journal article" date="2018" name="Nat. Biotechnol.">
        <title>A standardized bacterial taxonomy based on genome phylogeny substantially revises the tree of life.</title>
        <authorList>
            <person name="Parks D.H."/>
            <person name="Chuvochina M."/>
            <person name="Waite D.W."/>
            <person name="Rinke C."/>
            <person name="Skarshewski A."/>
            <person name="Chaumeil P.A."/>
            <person name="Hugenholtz P."/>
        </authorList>
    </citation>
    <scope>NUCLEOTIDE SEQUENCE [LARGE SCALE GENOMIC DNA]</scope>
    <source>
        <strain evidence="21">UBA10227</strain>
    </source>
</reference>
<dbReference type="InterPro" id="IPR036635">
    <property type="entry name" value="MurB_C_sf"/>
</dbReference>
<evidence type="ECO:0000256" key="7">
    <source>
        <dbReference type="ARBA" id="ARBA00022490"/>
    </source>
</evidence>
<evidence type="ECO:0000256" key="14">
    <source>
        <dbReference type="ARBA" id="ARBA00023002"/>
    </source>
</evidence>
<dbReference type="InterPro" id="IPR011601">
    <property type="entry name" value="MurB_C"/>
</dbReference>